<evidence type="ECO:0000313" key="1">
    <source>
        <dbReference type="EMBL" id="KXA90194.1"/>
    </source>
</evidence>
<organism evidence="1 2">
    <name type="scientific">candidate division MSBL1 archaeon SCGC-AAA259B11</name>
    <dbReference type="NCBI Taxonomy" id="1698260"/>
    <lineage>
        <taxon>Archaea</taxon>
        <taxon>Methanobacteriati</taxon>
        <taxon>Methanobacteriota</taxon>
        <taxon>candidate division MSBL1</taxon>
    </lineage>
</organism>
<gene>
    <name evidence="1" type="ORF">AKJ61_01240</name>
</gene>
<name>A0A133U7N1_9EURY</name>
<evidence type="ECO:0000313" key="2">
    <source>
        <dbReference type="Proteomes" id="UP000070184"/>
    </source>
</evidence>
<reference evidence="1 2" key="1">
    <citation type="journal article" date="2016" name="Sci. Rep.">
        <title>Metabolic traits of an uncultured archaeal lineage -MSBL1- from brine pools of the Red Sea.</title>
        <authorList>
            <person name="Mwirichia R."/>
            <person name="Alam I."/>
            <person name="Rashid M."/>
            <person name="Vinu M."/>
            <person name="Ba-Alawi W."/>
            <person name="Anthony Kamau A."/>
            <person name="Kamanda Ngugi D."/>
            <person name="Goker M."/>
            <person name="Klenk H.P."/>
            <person name="Bajic V."/>
            <person name="Stingl U."/>
        </authorList>
    </citation>
    <scope>NUCLEOTIDE SEQUENCE [LARGE SCALE GENOMIC DNA]</scope>
    <source>
        <strain evidence="1">SCGC-AAA259B11</strain>
    </source>
</reference>
<dbReference type="Proteomes" id="UP000070184">
    <property type="component" value="Unassembled WGS sequence"/>
</dbReference>
<sequence>MKRKGHVIVLLAAVVCLVLVLGFLTFKNERERSITPSTSENLSTGKLAKGFEFSEGDYIQYETNNETRYGAMSGLYPLYLPVNLNDKIEVILLATIRPIPPKKKKTKSDKGTHGCGCIIFPEELTPPTKVT</sequence>
<proteinExistence type="predicted"/>
<protein>
    <submittedName>
        <fullName evidence="1">Uncharacterized protein</fullName>
    </submittedName>
</protein>
<accession>A0A133U7N1</accession>
<dbReference type="EMBL" id="LHXK01000010">
    <property type="protein sequence ID" value="KXA90194.1"/>
    <property type="molecule type" value="Genomic_DNA"/>
</dbReference>
<comment type="caution">
    <text evidence="1">The sequence shown here is derived from an EMBL/GenBank/DDBJ whole genome shotgun (WGS) entry which is preliminary data.</text>
</comment>
<keyword evidence="2" id="KW-1185">Reference proteome</keyword>
<dbReference type="AlphaFoldDB" id="A0A133U7N1"/>